<proteinExistence type="predicted"/>
<organism evidence="1 2">
    <name type="scientific">Erwinia papayae</name>
    <dbReference type="NCBI Taxonomy" id="206499"/>
    <lineage>
        <taxon>Bacteria</taxon>
        <taxon>Pseudomonadati</taxon>
        <taxon>Pseudomonadota</taxon>
        <taxon>Gammaproteobacteria</taxon>
        <taxon>Enterobacterales</taxon>
        <taxon>Erwiniaceae</taxon>
        <taxon>Erwinia</taxon>
    </lineage>
</organism>
<dbReference type="EMBL" id="JBFKZN010000016">
    <property type="protein sequence ID" value="MEW5291746.1"/>
    <property type="molecule type" value="Genomic_DNA"/>
</dbReference>
<keyword evidence="2" id="KW-1185">Reference proteome</keyword>
<reference evidence="1 2" key="1">
    <citation type="submission" date="2024-07" db="EMBL/GenBank/DDBJ databases">
        <authorList>
            <person name="Dulla G.F.J."/>
            <person name="Delorm J.G."/>
        </authorList>
    </citation>
    <scope>NUCLEOTIDE SEQUENCE [LARGE SCALE GENOMIC DNA]</scope>
    <source>
        <strain evidence="1 2">JGD 233</strain>
    </source>
</reference>
<protein>
    <submittedName>
        <fullName evidence="1">Uncharacterized protein</fullName>
    </submittedName>
</protein>
<dbReference type="RefSeq" id="WP_367168678.1">
    <property type="nucleotide sequence ID" value="NZ_JBFKZN010000016.1"/>
</dbReference>
<dbReference type="Proteomes" id="UP001554567">
    <property type="component" value="Unassembled WGS sequence"/>
</dbReference>
<evidence type="ECO:0000313" key="1">
    <source>
        <dbReference type="EMBL" id="MEW5291746.1"/>
    </source>
</evidence>
<evidence type="ECO:0000313" key="2">
    <source>
        <dbReference type="Proteomes" id="UP001554567"/>
    </source>
</evidence>
<gene>
    <name evidence="1" type="ORF">ABW286_21665</name>
</gene>
<sequence>MTTISKRNELSPVVVDNADCLQGITFGKHRSSYKSHAWLKNNLPVSVRQDYARSSLTLTRAVQRPASKLTA</sequence>
<name>A0ABV3N7J6_9GAMM</name>
<accession>A0ABV3N7J6</accession>
<comment type="caution">
    <text evidence="1">The sequence shown here is derived from an EMBL/GenBank/DDBJ whole genome shotgun (WGS) entry which is preliminary data.</text>
</comment>